<organism evidence="1 2">
    <name type="scientific">Caldicellulosiruptor saccharolyticus (strain ATCC 43494 / DSM 8903 / Tp8T 6331)</name>
    <dbReference type="NCBI Taxonomy" id="351627"/>
    <lineage>
        <taxon>Bacteria</taxon>
        <taxon>Bacillati</taxon>
        <taxon>Bacillota</taxon>
        <taxon>Bacillota incertae sedis</taxon>
        <taxon>Caldicellulosiruptorales</taxon>
        <taxon>Caldicellulosiruptoraceae</taxon>
        <taxon>Caldicellulosiruptor</taxon>
    </lineage>
</organism>
<evidence type="ECO:0000313" key="1">
    <source>
        <dbReference type="EMBL" id="ABP65675.1"/>
    </source>
</evidence>
<evidence type="ECO:0008006" key="3">
    <source>
        <dbReference type="Google" id="ProtNLM"/>
    </source>
</evidence>
<dbReference type="AlphaFoldDB" id="A4XFJ0"/>
<keyword evidence="2" id="KW-1185">Reference proteome</keyword>
<dbReference type="SUPFAM" id="SSF53706">
    <property type="entry name" value="Formate dehydrogenase/DMSO reductase, domains 1-3"/>
    <property type="match status" value="1"/>
</dbReference>
<dbReference type="Proteomes" id="UP000000256">
    <property type="component" value="Chromosome"/>
</dbReference>
<dbReference type="InterPro" id="IPR012460">
    <property type="entry name" value="DUF1667"/>
</dbReference>
<protein>
    <recommendedName>
        <fullName evidence="3">Zinc finger protein</fullName>
    </recommendedName>
</protein>
<dbReference type="Pfam" id="PF07892">
    <property type="entry name" value="DUF1667"/>
    <property type="match status" value="1"/>
</dbReference>
<dbReference type="RefSeq" id="WP_011915642.1">
    <property type="nucleotide sequence ID" value="NC_009437.1"/>
</dbReference>
<dbReference type="EMBL" id="CP000679">
    <property type="protein sequence ID" value="ABP65675.1"/>
    <property type="molecule type" value="Genomic_DNA"/>
</dbReference>
<evidence type="ECO:0000313" key="2">
    <source>
        <dbReference type="Proteomes" id="UP000000256"/>
    </source>
</evidence>
<accession>A4XFJ0</accession>
<dbReference type="SUPFAM" id="SSF160148">
    <property type="entry name" value="CPE0013-like"/>
    <property type="match status" value="1"/>
</dbReference>
<dbReference type="HOGENOM" id="CLU_148086_0_0_9"/>
<sequence>MEVTKKVICIVCPRGCHIDVKLIDSSIVDIVGNACQRGRTYAEAEVTNPKRVLTTTVCIIDVEGEKRLPVRTKEPIPKELLFKAMQELETVTVKPPIKMGDVIYKNIAGTGVDVIASKSWE</sequence>
<reference evidence="1 2" key="1">
    <citation type="journal article" date="2008" name="Appl. Environ. Microbiol.">
        <title>Hydrogenomics of the extremely thermophilic bacterium Caldicellulosiruptor saccharolyticus.</title>
        <authorList>
            <person name="van de Werken H.J."/>
            <person name="Verhaart M.R."/>
            <person name="VanFossen A.L."/>
            <person name="Willquist K."/>
            <person name="Lewis D.L."/>
            <person name="Nichols J.D."/>
            <person name="Goorissen H.P."/>
            <person name="Mongodin E.F."/>
            <person name="Nelson K.E."/>
            <person name="van Niel E.W."/>
            <person name="Stams A.J."/>
            <person name="Ward D.E."/>
            <person name="de Vos W.M."/>
            <person name="van der Oost J."/>
            <person name="Kelly R.M."/>
            <person name="Kengen S.W."/>
        </authorList>
    </citation>
    <scope>NUCLEOTIDE SEQUENCE [LARGE SCALE GENOMIC DNA]</scope>
    <source>
        <strain evidence="2">ATCC 43494 / DSM 8903 / Tp8T 6331</strain>
    </source>
</reference>
<dbReference type="KEGG" id="csc:Csac_0011"/>
<dbReference type="STRING" id="351627.Csac_0011"/>
<dbReference type="PANTHER" id="PTHR39450:SF1">
    <property type="entry name" value="DUF1667 DOMAIN-CONTAINING PROTEIN"/>
    <property type="match status" value="1"/>
</dbReference>
<proteinExistence type="predicted"/>
<name>A4XFJ0_CALS8</name>
<dbReference type="OrthoDB" id="9811531at2"/>
<dbReference type="PANTHER" id="PTHR39450">
    <property type="entry name" value="MOLYBDOPTERIN OXIDOREDUCTASE, 4FE-4S CLUSTER-BINDING SUBUNIT"/>
    <property type="match status" value="1"/>
</dbReference>
<dbReference type="eggNOG" id="COG3862">
    <property type="taxonomic scope" value="Bacteria"/>
</dbReference>
<gene>
    <name evidence="1" type="ordered locus">Csac_0011</name>
</gene>
<dbReference type="Gene3D" id="3.10.530.10">
    <property type="entry name" value="CPE0013-like"/>
    <property type="match status" value="1"/>
</dbReference>
<dbReference type="InterPro" id="IPR036593">
    <property type="entry name" value="CPE0013-like_sf"/>
</dbReference>